<evidence type="ECO:0000256" key="7">
    <source>
        <dbReference type="RuleBase" id="RU000492"/>
    </source>
</evidence>
<dbReference type="EC" id="3.6.4.13" evidence="12"/>
<dbReference type="InterPro" id="IPR014001">
    <property type="entry name" value="Helicase_ATP-bd"/>
</dbReference>
<dbReference type="InterPro" id="IPR050079">
    <property type="entry name" value="DEAD_box_RNA_helicase"/>
</dbReference>
<feature type="short sequence motif" description="Q motif" evidence="6">
    <location>
        <begin position="1"/>
        <end position="29"/>
    </location>
</feature>
<dbReference type="InterPro" id="IPR027417">
    <property type="entry name" value="P-loop_NTPase"/>
</dbReference>
<keyword evidence="13" id="KW-1185">Reference proteome</keyword>
<evidence type="ECO:0000256" key="2">
    <source>
        <dbReference type="ARBA" id="ARBA00022801"/>
    </source>
</evidence>
<feature type="compositionally biased region" description="Basic and acidic residues" evidence="8">
    <location>
        <begin position="415"/>
        <end position="435"/>
    </location>
</feature>
<evidence type="ECO:0000259" key="11">
    <source>
        <dbReference type="PROSITE" id="PS51195"/>
    </source>
</evidence>
<evidence type="ECO:0000256" key="3">
    <source>
        <dbReference type="ARBA" id="ARBA00022806"/>
    </source>
</evidence>
<reference evidence="12 13" key="1">
    <citation type="journal article" date="2018" name="Genome Biol. Evol.">
        <title>Partnering With a Pest: Genomes of Hemlock Woolly Adelgid Symbionts Reveal Atypical Nutritional Provisioning Patterns in Dual-Obligate Bacteria.</title>
        <authorList>
            <person name="Weglarz K.M."/>
            <person name="Havill N.P."/>
            <person name="Burke G.R."/>
            <person name="von Dohlen C.D."/>
        </authorList>
    </citation>
    <scope>NUCLEOTIDE SEQUENCE [LARGE SCALE GENOMIC DNA]</scope>
    <source>
        <strain evidence="12 13">HWA_ENA</strain>
    </source>
</reference>
<keyword evidence="3 7" id="KW-0347">Helicase</keyword>
<dbReference type="RefSeq" id="WP_129210484.1">
    <property type="nucleotide sequence ID" value="NZ_CP026512.1"/>
</dbReference>
<dbReference type="SUPFAM" id="SSF52540">
    <property type="entry name" value="P-loop containing nucleoside triphosphate hydrolases"/>
    <property type="match status" value="2"/>
</dbReference>
<dbReference type="SMART" id="SM00490">
    <property type="entry name" value="HELICc"/>
    <property type="match status" value="1"/>
</dbReference>
<dbReference type="GO" id="GO:0003724">
    <property type="term" value="F:RNA helicase activity"/>
    <property type="evidence" value="ECO:0007669"/>
    <property type="project" value="UniProtKB-EC"/>
</dbReference>
<dbReference type="EMBL" id="CP026512">
    <property type="protein sequence ID" value="QAX81467.1"/>
    <property type="molecule type" value="Genomic_DNA"/>
</dbReference>
<dbReference type="InterPro" id="IPR044742">
    <property type="entry name" value="DEAD/DEAH_RhlB"/>
</dbReference>
<name>A0ABX5R749_9PSED</name>
<dbReference type="SMART" id="SM00487">
    <property type="entry name" value="DEXDc"/>
    <property type="match status" value="1"/>
</dbReference>
<feature type="domain" description="Helicase C-terminal" evidence="10">
    <location>
        <begin position="223"/>
        <end position="384"/>
    </location>
</feature>
<dbReference type="PROSITE" id="PS00039">
    <property type="entry name" value="DEAD_ATP_HELICASE"/>
    <property type="match status" value="1"/>
</dbReference>
<feature type="domain" description="DEAD-box RNA helicase Q" evidence="11">
    <location>
        <begin position="1"/>
        <end position="29"/>
    </location>
</feature>
<dbReference type="PANTHER" id="PTHR47959">
    <property type="entry name" value="ATP-DEPENDENT RNA HELICASE RHLE-RELATED"/>
    <property type="match status" value="1"/>
</dbReference>
<dbReference type="Pfam" id="PF00270">
    <property type="entry name" value="DEAD"/>
    <property type="match status" value="1"/>
</dbReference>
<evidence type="ECO:0000256" key="8">
    <source>
        <dbReference type="SAM" id="MobiDB-lite"/>
    </source>
</evidence>
<protein>
    <submittedName>
        <fullName evidence="12">ATP-dependent RNA helicase RhlE</fullName>
        <ecNumber evidence="12">3.6.4.13</ecNumber>
    </submittedName>
</protein>
<dbReference type="InterPro" id="IPR011545">
    <property type="entry name" value="DEAD/DEAH_box_helicase_dom"/>
</dbReference>
<evidence type="ECO:0000313" key="13">
    <source>
        <dbReference type="Proteomes" id="UP000288953"/>
    </source>
</evidence>
<dbReference type="CDD" id="cd18787">
    <property type="entry name" value="SF2_C_DEAD"/>
    <property type="match status" value="1"/>
</dbReference>
<comment type="similarity">
    <text evidence="5 7">Belongs to the DEAD box helicase family.</text>
</comment>
<evidence type="ECO:0000256" key="6">
    <source>
        <dbReference type="PROSITE-ProRule" id="PRU00552"/>
    </source>
</evidence>
<dbReference type="CDD" id="cd00268">
    <property type="entry name" value="DEADc"/>
    <property type="match status" value="1"/>
</dbReference>
<dbReference type="Proteomes" id="UP000288953">
    <property type="component" value="Chromosome"/>
</dbReference>
<feature type="region of interest" description="Disordered" evidence="8">
    <location>
        <begin position="489"/>
        <end position="528"/>
    </location>
</feature>
<evidence type="ECO:0000256" key="4">
    <source>
        <dbReference type="ARBA" id="ARBA00022840"/>
    </source>
</evidence>
<dbReference type="PANTHER" id="PTHR47959:SF13">
    <property type="entry name" value="ATP-DEPENDENT RNA HELICASE RHLE"/>
    <property type="match status" value="1"/>
</dbReference>
<evidence type="ECO:0000313" key="12">
    <source>
        <dbReference type="EMBL" id="QAX81467.1"/>
    </source>
</evidence>
<feature type="region of interest" description="Disordered" evidence="8">
    <location>
        <begin position="385"/>
        <end position="470"/>
    </location>
</feature>
<dbReference type="GO" id="GO:0016787">
    <property type="term" value="F:hydrolase activity"/>
    <property type="evidence" value="ECO:0007669"/>
    <property type="project" value="UniProtKB-KW"/>
</dbReference>
<dbReference type="InterPro" id="IPR000629">
    <property type="entry name" value="RNA-helicase_DEAD-box_CS"/>
</dbReference>
<dbReference type="Pfam" id="PF00271">
    <property type="entry name" value="Helicase_C"/>
    <property type="match status" value="1"/>
</dbReference>
<sequence length="569" mass="63844">MSFASLGLSEALVRVIEAAGYAEPTPVQQRAIPAVLQGRDLMVTAQTGTGKTGCFAIPILERLFPNGHQDKPQRHWPRQPRALILTPTRELATQIHKSFQLYADELQLVSACVFGGVNLNAQVKAMSSGVDVLVACPGRLLDLCNQGNIDISHVEILVLDEADRMLDMGFVHAVKKILASLPAKRQNLLFSATFSNDITALARKLLQNPEHIEVTPPNSTVERIEQRVFRVAADHKRALLAHLFTINAWKQVLVFTRTKHGANRLAKHLDKHGFTAVAIHGNKSQNARTKALANFKDGSVRILVATDIAARGLDIDQLPHVVNFELPNVYEDYIHRIGRTGRIGRSGKAISLVAPEEEKLLNSIEHMTKQKIAAGDPLGFNASAVKTEKLETRERSDMCNPRKSNSDDMNNSGSGRRDKNKNTGRAEKASTDRHDKHLARTPKLHDRTTVRKQHKLPHTPVDRAPDEFLDDDVDNFGNRIDYVPQTKITTGRSYQPHNRHQNYLRNNDRQTSNYQPRSSERAKQYLSGSQVPKIIHKESKANRFQAPEQLNELPDRLYRKKPALLTRNR</sequence>
<dbReference type="InterPro" id="IPR001650">
    <property type="entry name" value="Helicase_C-like"/>
</dbReference>
<keyword evidence="2 7" id="KW-0378">Hydrolase</keyword>
<evidence type="ECO:0000256" key="5">
    <source>
        <dbReference type="ARBA" id="ARBA00038437"/>
    </source>
</evidence>
<evidence type="ECO:0000259" key="10">
    <source>
        <dbReference type="PROSITE" id="PS51194"/>
    </source>
</evidence>
<dbReference type="PROSITE" id="PS51194">
    <property type="entry name" value="HELICASE_CTER"/>
    <property type="match status" value="1"/>
</dbReference>
<feature type="compositionally biased region" description="Polar residues" evidence="8">
    <location>
        <begin position="503"/>
        <end position="517"/>
    </location>
</feature>
<organism evidence="12 13">
    <name type="scientific">Candidatus Pseudomonas adelgestsugas</name>
    <dbReference type="NCBI Taxonomy" id="1302376"/>
    <lineage>
        <taxon>Bacteria</taxon>
        <taxon>Pseudomonadati</taxon>
        <taxon>Pseudomonadota</taxon>
        <taxon>Gammaproteobacteria</taxon>
        <taxon>Pseudomonadales</taxon>
        <taxon>Pseudomonadaceae</taxon>
        <taxon>Pseudomonas</taxon>
    </lineage>
</organism>
<dbReference type="PROSITE" id="PS51195">
    <property type="entry name" value="Q_MOTIF"/>
    <property type="match status" value="1"/>
</dbReference>
<evidence type="ECO:0000259" key="9">
    <source>
        <dbReference type="PROSITE" id="PS51192"/>
    </source>
</evidence>
<dbReference type="PROSITE" id="PS51192">
    <property type="entry name" value="HELICASE_ATP_BIND_1"/>
    <property type="match status" value="1"/>
</dbReference>
<feature type="compositionally biased region" description="Basic and acidic residues" evidence="8">
    <location>
        <begin position="386"/>
        <end position="397"/>
    </location>
</feature>
<dbReference type="InterPro" id="IPR014014">
    <property type="entry name" value="RNA_helicase_DEAD_Q_motif"/>
</dbReference>
<evidence type="ECO:0000256" key="1">
    <source>
        <dbReference type="ARBA" id="ARBA00022741"/>
    </source>
</evidence>
<keyword evidence="4 7" id="KW-0067">ATP-binding</keyword>
<dbReference type="Gene3D" id="3.40.50.300">
    <property type="entry name" value="P-loop containing nucleotide triphosphate hydrolases"/>
    <property type="match status" value="2"/>
</dbReference>
<gene>
    <name evidence="12" type="primary">rhlE</name>
    <name evidence="12" type="ORF">C3B55_00096</name>
</gene>
<proteinExistence type="inferred from homology"/>
<feature type="domain" description="Helicase ATP-binding" evidence="9">
    <location>
        <begin position="32"/>
        <end position="212"/>
    </location>
</feature>
<keyword evidence="1 7" id="KW-0547">Nucleotide-binding</keyword>
<accession>A0ABX5R749</accession>